<reference evidence="3 4" key="1">
    <citation type="submission" date="2017-08" db="EMBL/GenBank/DDBJ databases">
        <title>Infants hospitalized years apart are colonized by the same room-sourced microbial strains.</title>
        <authorList>
            <person name="Brooks B."/>
            <person name="Olm M.R."/>
            <person name="Firek B.A."/>
            <person name="Baker R."/>
            <person name="Thomas B.C."/>
            <person name="Morowitz M.J."/>
            <person name="Banfield J.F."/>
        </authorList>
    </citation>
    <scope>NUCLEOTIDE SEQUENCE [LARGE SCALE GENOMIC DNA]</scope>
    <source>
        <strain evidence="3">S2_005_002_R2_33</strain>
    </source>
</reference>
<keyword evidence="1" id="KW-1133">Transmembrane helix</keyword>
<name>A0A2W5NWS2_9SPHN</name>
<proteinExistence type="predicted"/>
<keyword evidence="1" id="KW-0812">Transmembrane</keyword>
<sequence>MLDRVDFHGAANDDALAGRPGLIRRRWLVGGGALAAMVLAALAIVPQFLHDRYEVRSGNGETRIVLLEGGTRVTLNGNSRIILDRKDPRFAELTSGEALFEVRHDARRPFRVLVGRRVVEDAGTVFNLAYEGSSLRLAVAEGKVIYAPGAGQTELEAGEGLETSADGTTVVIGAVRKESVGGWRQGELTYQGEPLSTVAADLSRLLGVAVRVDPAIAARPYFGTIVLRRGDATQLQALMAALDVEAVSDGNGITMKPHGDGIP</sequence>
<comment type="caution">
    <text evidence="3">The sequence shown here is derived from an EMBL/GenBank/DDBJ whole genome shotgun (WGS) entry which is preliminary data.</text>
</comment>
<evidence type="ECO:0000259" key="2">
    <source>
        <dbReference type="Pfam" id="PF04773"/>
    </source>
</evidence>
<dbReference type="GO" id="GO:0016989">
    <property type="term" value="F:sigma factor antagonist activity"/>
    <property type="evidence" value="ECO:0007669"/>
    <property type="project" value="TreeGrafter"/>
</dbReference>
<accession>A0A2W5NWS2</accession>
<dbReference type="AlphaFoldDB" id="A0A2W5NWS2"/>
<dbReference type="Pfam" id="PF04773">
    <property type="entry name" value="FecR"/>
    <property type="match status" value="1"/>
</dbReference>
<dbReference type="PANTHER" id="PTHR30273:SF2">
    <property type="entry name" value="PROTEIN FECR"/>
    <property type="match status" value="1"/>
</dbReference>
<feature type="transmembrane region" description="Helical" evidence="1">
    <location>
        <begin position="27"/>
        <end position="49"/>
    </location>
</feature>
<dbReference type="Gene3D" id="2.60.120.1440">
    <property type="match status" value="1"/>
</dbReference>
<evidence type="ECO:0000256" key="1">
    <source>
        <dbReference type="SAM" id="Phobius"/>
    </source>
</evidence>
<dbReference type="EMBL" id="QFPX01000001">
    <property type="protein sequence ID" value="PZQ57404.1"/>
    <property type="molecule type" value="Genomic_DNA"/>
</dbReference>
<organism evidence="3 4">
    <name type="scientific">Novosphingobium pentaromativorans</name>
    <dbReference type="NCBI Taxonomy" id="205844"/>
    <lineage>
        <taxon>Bacteria</taxon>
        <taxon>Pseudomonadati</taxon>
        <taxon>Pseudomonadota</taxon>
        <taxon>Alphaproteobacteria</taxon>
        <taxon>Sphingomonadales</taxon>
        <taxon>Sphingomonadaceae</taxon>
        <taxon>Novosphingobium</taxon>
    </lineage>
</organism>
<dbReference type="InterPro" id="IPR006860">
    <property type="entry name" value="FecR"/>
</dbReference>
<dbReference type="PANTHER" id="PTHR30273">
    <property type="entry name" value="PERIPLASMIC SIGNAL SENSOR AND SIGMA FACTOR ACTIVATOR FECR-RELATED"/>
    <property type="match status" value="1"/>
</dbReference>
<keyword evidence="1" id="KW-0472">Membrane</keyword>
<evidence type="ECO:0000313" key="3">
    <source>
        <dbReference type="EMBL" id="PZQ57404.1"/>
    </source>
</evidence>
<dbReference type="InterPro" id="IPR012373">
    <property type="entry name" value="Ferrdict_sens_TM"/>
</dbReference>
<feature type="domain" description="FecR protein" evidence="2">
    <location>
        <begin position="54"/>
        <end position="144"/>
    </location>
</feature>
<gene>
    <name evidence="3" type="ORF">DI555_00205</name>
</gene>
<evidence type="ECO:0000313" key="4">
    <source>
        <dbReference type="Proteomes" id="UP000249082"/>
    </source>
</evidence>
<dbReference type="Proteomes" id="UP000249082">
    <property type="component" value="Unassembled WGS sequence"/>
</dbReference>
<protein>
    <submittedName>
        <fullName evidence="3">Iron dicitrate transport regulator FecR</fullName>
    </submittedName>
</protein>